<keyword evidence="4" id="KW-1133">Transmembrane helix</keyword>
<keyword evidence="4" id="KW-0472">Membrane</keyword>
<dbReference type="PROSITE" id="PS00297">
    <property type="entry name" value="HSP70_1"/>
    <property type="match status" value="1"/>
</dbReference>
<accession>A0A8J9X533</accession>
<feature type="transmembrane region" description="Helical" evidence="4">
    <location>
        <begin position="651"/>
        <end position="672"/>
    </location>
</feature>
<dbReference type="Gene3D" id="3.90.640.10">
    <property type="entry name" value="Actin, Chain A, domain 4"/>
    <property type="match status" value="1"/>
</dbReference>
<dbReference type="Pfam" id="PF00012">
    <property type="entry name" value="HSP70"/>
    <property type="match status" value="1"/>
</dbReference>
<dbReference type="AlphaFoldDB" id="A0A8J9X533"/>
<protein>
    <submittedName>
        <fullName evidence="5">Uncharacterized protein</fullName>
    </submittedName>
</protein>
<evidence type="ECO:0000256" key="3">
    <source>
        <dbReference type="RuleBase" id="RU003322"/>
    </source>
</evidence>
<keyword evidence="2 3" id="KW-0067">ATP-binding</keyword>
<dbReference type="InterPro" id="IPR018181">
    <property type="entry name" value="Heat_shock_70_CS"/>
</dbReference>
<gene>
    <name evidence="5" type="ORF">PTTT1_LOCUS14360</name>
</gene>
<dbReference type="GO" id="GO:0005524">
    <property type="term" value="F:ATP binding"/>
    <property type="evidence" value="ECO:0007669"/>
    <property type="project" value="UniProtKB-KW"/>
</dbReference>
<dbReference type="PANTHER" id="PTHR19375">
    <property type="entry name" value="HEAT SHOCK PROTEIN 70KDA"/>
    <property type="match status" value="1"/>
</dbReference>
<evidence type="ECO:0000256" key="2">
    <source>
        <dbReference type="ARBA" id="ARBA00022840"/>
    </source>
</evidence>
<evidence type="ECO:0000256" key="1">
    <source>
        <dbReference type="ARBA" id="ARBA00022741"/>
    </source>
</evidence>
<dbReference type="InterPro" id="IPR043129">
    <property type="entry name" value="ATPase_NBD"/>
</dbReference>
<dbReference type="SUPFAM" id="SSF53067">
    <property type="entry name" value="Actin-like ATPase domain"/>
    <property type="match status" value="2"/>
</dbReference>
<evidence type="ECO:0000256" key="4">
    <source>
        <dbReference type="SAM" id="Phobius"/>
    </source>
</evidence>
<dbReference type="Gene3D" id="3.30.420.40">
    <property type="match status" value="2"/>
</dbReference>
<comment type="similarity">
    <text evidence="3">Belongs to the heat shock protein 70 family.</text>
</comment>
<reference evidence="5" key="1">
    <citation type="submission" date="2022-02" db="EMBL/GenBank/DDBJ databases">
        <authorList>
            <person name="Giguere J D."/>
        </authorList>
    </citation>
    <scope>NUCLEOTIDE SEQUENCE</scope>
    <source>
        <strain evidence="5">CCAP 1055/1</strain>
    </source>
</reference>
<organism evidence="5">
    <name type="scientific">Phaeodactylum tricornutum</name>
    <name type="common">Diatom</name>
    <dbReference type="NCBI Taxonomy" id="2850"/>
    <lineage>
        <taxon>Eukaryota</taxon>
        <taxon>Sar</taxon>
        <taxon>Stramenopiles</taxon>
        <taxon>Ochrophyta</taxon>
        <taxon>Bacillariophyta</taxon>
        <taxon>Bacillariophyceae</taxon>
        <taxon>Bacillariophycidae</taxon>
        <taxon>Naviculales</taxon>
        <taxon>Phaeodactylaceae</taxon>
        <taxon>Phaeodactylum</taxon>
    </lineage>
</organism>
<dbReference type="Proteomes" id="UP000836788">
    <property type="component" value="Chromosome 13"/>
</dbReference>
<dbReference type="InterPro" id="IPR013126">
    <property type="entry name" value="Hsp_70_fam"/>
</dbReference>
<dbReference type="Gene3D" id="3.30.30.30">
    <property type="match status" value="1"/>
</dbReference>
<dbReference type="PROSITE" id="PS01036">
    <property type="entry name" value="HSP70_3"/>
    <property type="match status" value="1"/>
</dbReference>
<dbReference type="SUPFAM" id="SSF100920">
    <property type="entry name" value="Heat shock protein 70kD (HSP70), peptide-binding domain"/>
    <property type="match status" value="1"/>
</dbReference>
<name>A0A8J9X533_PHATR</name>
<sequence length="681" mass="73229">MLPPVVDGPSIGIDLGTTNCAVAVWDSTRGHPKWMRFANIATPPRNSSKIGRVVPSAVLFLTRDAAALHNLLDEAQDVDGILERSDLVALVGNSAVKILEKSQAREIEMPFSPAQVSAAFVASVKRLIGAANSIAFRNSDFLDSLPYRVVSGGTEENNLYLEITPLGSSETVLVTPTQVSAVLLQSLRLSAGRYLRLCAAKKQLKVPGDAREPCCHAVVGVPAQYGRAQRSLIERACRIAGFTGRVLLLTESTAAAIAYGLTVGITTATTKTILVFDMGGGTTDITIAEMHPPALEAPTSVNADFEVKVTFGDQRLGGDDMDAALSRLVWQRLKVHPSDCSLHTQREVLLHGKQAKEALCGNAEHGDLQPVNSYSMTVHGRSICLTQKDFEAVIEPLIHRAKKLIQEAIRQYKATSCTSIMTDQTDAAITFDEVILVGGATRVPAVRSLLKQLFPPPVPPELCLSLNAMAAVAQGTAIQAALWSGLIPRYEIESALMLDAVPHAIGVRLSEAHFIEVIKKGSPLPATGFAPFQLADARQAGVTVQAVEQVDIETYESIGDFTFLLHRMTKAQLANLGNDARLVDVGMKLNAQGEFVVSILDPHDPEHVKRRLNHEKIRAASADGSKAGHSVLNTYTATAEVCEGEALLTDQLVLCFVCILLFVVYVMVKLLVAEPISVLQP</sequence>
<dbReference type="InterPro" id="IPR029047">
    <property type="entry name" value="HSP70_peptide-bd_sf"/>
</dbReference>
<keyword evidence="1 3" id="KW-0547">Nucleotide-binding</keyword>
<dbReference type="EMBL" id="OU594954">
    <property type="protein sequence ID" value="CAG9280763.1"/>
    <property type="molecule type" value="Genomic_DNA"/>
</dbReference>
<dbReference type="GO" id="GO:0140662">
    <property type="term" value="F:ATP-dependent protein folding chaperone"/>
    <property type="evidence" value="ECO:0007669"/>
    <property type="project" value="InterPro"/>
</dbReference>
<evidence type="ECO:0000313" key="5">
    <source>
        <dbReference type="EMBL" id="CAG9280763.1"/>
    </source>
</evidence>
<proteinExistence type="inferred from homology"/>
<keyword evidence="4" id="KW-0812">Transmembrane</keyword>
<dbReference type="Gene3D" id="2.60.34.10">
    <property type="entry name" value="Substrate Binding Domain Of DNAk, Chain A, domain 1"/>
    <property type="match status" value="1"/>
</dbReference>